<accession>A0ABW5DMU3</accession>
<name>A0ABW5DMU3_9PROT</name>
<sequence length="152" mass="16909">MSQSLSPIPQLPTEPARRILRGMQRYFLECYGVGGVPEVTLATGRRVDFMAVDRKGLIWVIEIKSCLADYRADAKWQTYLEYCDRFAFAVDEAFPQEVLPPEVGLFIADPHGADCLRDPVHSELAGARRKAVMLRYALTAAARLTGVDAPPP</sequence>
<reference evidence="2" key="1">
    <citation type="journal article" date="2019" name="Int. J. Syst. Evol. Microbiol.">
        <title>The Global Catalogue of Microorganisms (GCM) 10K type strain sequencing project: providing services to taxonomists for standard genome sequencing and annotation.</title>
        <authorList>
            <consortium name="The Broad Institute Genomics Platform"/>
            <consortium name="The Broad Institute Genome Sequencing Center for Infectious Disease"/>
            <person name="Wu L."/>
            <person name="Ma J."/>
        </authorList>
    </citation>
    <scope>NUCLEOTIDE SEQUENCE [LARGE SCALE GENOMIC DNA]</scope>
    <source>
        <strain evidence="2">CGMCC 1.19062</strain>
    </source>
</reference>
<dbReference type="EMBL" id="JBHUIP010000003">
    <property type="protein sequence ID" value="MFD2261855.1"/>
    <property type="molecule type" value="Genomic_DNA"/>
</dbReference>
<proteinExistence type="predicted"/>
<gene>
    <name evidence="1" type="ORF">ACFSM5_03080</name>
</gene>
<evidence type="ECO:0000313" key="1">
    <source>
        <dbReference type="EMBL" id="MFD2261855.1"/>
    </source>
</evidence>
<organism evidence="1 2">
    <name type="scientific">Lacibacterium aquatile</name>
    <dbReference type="NCBI Taxonomy" id="1168082"/>
    <lineage>
        <taxon>Bacteria</taxon>
        <taxon>Pseudomonadati</taxon>
        <taxon>Pseudomonadota</taxon>
        <taxon>Alphaproteobacteria</taxon>
        <taxon>Rhodospirillales</taxon>
        <taxon>Rhodospirillaceae</taxon>
    </lineage>
</organism>
<dbReference type="Pfam" id="PF06319">
    <property type="entry name" value="MmcB-like"/>
    <property type="match status" value="1"/>
</dbReference>
<protein>
    <submittedName>
        <fullName evidence="1">MmcB family DNA repair protein</fullName>
    </submittedName>
</protein>
<keyword evidence="2" id="KW-1185">Reference proteome</keyword>
<dbReference type="Proteomes" id="UP001597295">
    <property type="component" value="Unassembled WGS sequence"/>
</dbReference>
<dbReference type="PIRSF" id="PIRSF031796">
    <property type="entry name" value="UPC031796"/>
    <property type="match status" value="1"/>
</dbReference>
<dbReference type="InterPro" id="IPR009394">
    <property type="entry name" value="MmcB-like"/>
</dbReference>
<dbReference type="RefSeq" id="WP_379874769.1">
    <property type="nucleotide sequence ID" value="NZ_JBHUIP010000003.1"/>
</dbReference>
<comment type="caution">
    <text evidence="1">The sequence shown here is derived from an EMBL/GenBank/DDBJ whole genome shotgun (WGS) entry which is preliminary data.</text>
</comment>
<evidence type="ECO:0000313" key="2">
    <source>
        <dbReference type="Proteomes" id="UP001597295"/>
    </source>
</evidence>